<keyword evidence="5" id="KW-1185">Reference proteome</keyword>
<evidence type="ECO:0000313" key="4">
    <source>
        <dbReference type="EMBL" id="NSL88367.1"/>
    </source>
</evidence>
<sequence>MQKTLFTLLGILFLSLSLKAQISNGGRPYSFAAALPEEVDTKKVGALPIAKLREEDEANLKQGLPLRIGMIVPASYSLSNSGTWTTLRNGDRIWRLNIQVDGALATSLYYDNFRLPAGSRLYVYNGDHSQVIGSYSDANNAETGLFATEILKGSTTVLEYYEPKAVKGQGRFTITGVNNIYSNKIPESKSSMDKTVGASGSCNVNVNCPEGANWQNQKRAVAKIIFKNGSSSYLCTGSLVNNARKNCKPYFLTANHCGSNASAADFNQWIFYFNYEAPGCTNPSGEPVSNTITGCVQRARSGDAGSVDGSDFQLLEFNQSVPSSYNVYYAGWNANAAASPSGVCIHHPAGDIKKISAYSAPLTATNYGGGGSAPYTHWKAIWVQTTTNWSVTEGGSSGSPLFNNNGQIVGQLSGGPSSCNATAANKFDYYGKMDRSWTSMGSDALHQLKPWLDPDNTGVLSLNGSNYPCNDTTGPQKCTDPYEPNNTLATAATISSGVDVRGNINTASDSDYFKIVIADTSKITIVLDNLGANFDVRLLSSTGAQLAISQKTGTQADSISYNGPAAIYYVQVYGKNGAVYDSTCYRLITTVTPIIVACTDILEPNNTLATAAAIATGTNIRALIATSTDVDYYKFTTTAAQPHIEVLLANLPGDYDVKLYNPAGTQIGISQNGSTTSERIVYNNGAPGTYSVQVYGYSGAFSASQCYQLTANISSTPKVASPAAKSDKQDIEEGKSGKDFRIYPVPVKDRVFVEINSHENRLQVITVTDMSGKIVYNQQHRIVAGYNRLEVVMPAALKDGIYIIAAGRGHTKKFIMQKQ</sequence>
<dbReference type="OrthoDB" id="9342482at2"/>
<comment type="caution">
    <text evidence="4">The sequence shown here is derived from an EMBL/GenBank/DDBJ whole genome shotgun (WGS) entry which is preliminary data.</text>
</comment>
<gene>
    <name evidence="4" type="ORF">ECE50_016125</name>
</gene>
<dbReference type="EMBL" id="RIAR02000001">
    <property type="protein sequence ID" value="NSL88367.1"/>
    <property type="molecule type" value="Genomic_DNA"/>
</dbReference>
<dbReference type="NCBIfam" id="TIGR04183">
    <property type="entry name" value="Por_Secre_tail"/>
    <property type="match status" value="1"/>
</dbReference>
<reference evidence="4" key="1">
    <citation type="submission" date="2020-05" db="EMBL/GenBank/DDBJ databases">
        <title>Chitinophaga laudate sp. nov., isolated from a tropical peat swamp.</title>
        <authorList>
            <person name="Goh C.B.S."/>
            <person name="Lee M.S."/>
            <person name="Parimannan S."/>
            <person name="Pasbakhsh P."/>
            <person name="Yule C.M."/>
            <person name="Rajandas H."/>
            <person name="Loke S."/>
            <person name="Croft L."/>
            <person name="Tan J.B.L."/>
        </authorList>
    </citation>
    <scope>NUCLEOTIDE SEQUENCE</scope>
    <source>
        <strain evidence="4">Mgbs1</strain>
    </source>
</reference>
<dbReference type="SUPFAM" id="SSF89260">
    <property type="entry name" value="Collagen-binding domain"/>
    <property type="match status" value="2"/>
</dbReference>
<dbReference type="GO" id="GO:0006508">
    <property type="term" value="P:proteolysis"/>
    <property type="evidence" value="ECO:0007669"/>
    <property type="project" value="InterPro"/>
</dbReference>
<proteinExistence type="predicted"/>
<evidence type="ECO:0000259" key="2">
    <source>
        <dbReference type="Pfam" id="PF04151"/>
    </source>
</evidence>
<evidence type="ECO:0000313" key="5">
    <source>
        <dbReference type="Proteomes" id="UP000281028"/>
    </source>
</evidence>
<dbReference type="Gene3D" id="2.40.10.10">
    <property type="entry name" value="Trypsin-like serine proteases"/>
    <property type="match status" value="2"/>
</dbReference>
<feature type="domain" description="Peptidase C-terminal archaeal/bacterial" evidence="2">
    <location>
        <begin position="629"/>
        <end position="696"/>
    </location>
</feature>
<evidence type="ECO:0000259" key="3">
    <source>
        <dbReference type="Pfam" id="PF18962"/>
    </source>
</evidence>
<dbReference type="Pfam" id="PF18962">
    <property type="entry name" value="Por_Secre_tail"/>
    <property type="match status" value="1"/>
</dbReference>
<dbReference type="SUPFAM" id="SSF50494">
    <property type="entry name" value="Trypsin-like serine proteases"/>
    <property type="match status" value="1"/>
</dbReference>
<feature type="domain" description="Peptidase S1" evidence="1">
    <location>
        <begin position="219"/>
        <end position="422"/>
    </location>
</feature>
<dbReference type="AlphaFoldDB" id="A0A3S1BJ77"/>
<accession>A0A3S1BJ77</accession>
<dbReference type="Pfam" id="PF04151">
    <property type="entry name" value="PPC"/>
    <property type="match status" value="1"/>
</dbReference>
<protein>
    <submittedName>
        <fullName evidence="4">T9SS type A sorting domain-containing protein</fullName>
    </submittedName>
</protein>
<dbReference type="Pfam" id="PF00089">
    <property type="entry name" value="Trypsin"/>
    <property type="match status" value="1"/>
</dbReference>
<dbReference type="InterPro" id="IPR007280">
    <property type="entry name" value="Peptidase_C_arc/bac"/>
</dbReference>
<dbReference type="InterPro" id="IPR026444">
    <property type="entry name" value="Secre_tail"/>
</dbReference>
<dbReference type="Proteomes" id="UP000281028">
    <property type="component" value="Unassembled WGS sequence"/>
</dbReference>
<dbReference type="InterPro" id="IPR043504">
    <property type="entry name" value="Peptidase_S1_PA_chymotrypsin"/>
</dbReference>
<dbReference type="Gene3D" id="2.60.120.380">
    <property type="match status" value="2"/>
</dbReference>
<dbReference type="InterPro" id="IPR009003">
    <property type="entry name" value="Peptidase_S1_PA"/>
</dbReference>
<dbReference type="PANTHER" id="PTHR36234:SF5">
    <property type="entry name" value="LYSYL ENDOPEPTIDASE"/>
    <property type="match status" value="1"/>
</dbReference>
<evidence type="ECO:0000259" key="1">
    <source>
        <dbReference type="Pfam" id="PF00089"/>
    </source>
</evidence>
<dbReference type="PANTHER" id="PTHR36234">
    <property type="entry name" value="LYSYL ENDOPEPTIDASE"/>
    <property type="match status" value="1"/>
</dbReference>
<organism evidence="4 5">
    <name type="scientific">Chitinophaga solisilvae</name>
    <dbReference type="NCBI Taxonomy" id="1233460"/>
    <lineage>
        <taxon>Bacteria</taxon>
        <taxon>Pseudomonadati</taxon>
        <taxon>Bacteroidota</taxon>
        <taxon>Chitinophagia</taxon>
        <taxon>Chitinophagales</taxon>
        <taxon>Chitinophagaceae</taxon>
        <taxon>Chitinophaga</taxon>
    </lineage>
</organism>
<dbReference type="GO" id="GO:0004252">
    <property type="term" value="F:serine-type endopeptidase activity"/>
    <property type="evidence" value="ECO:0007669"/>
    <property type="project" value="InterPro"/>
</dbReference>
<name>A0A3S1BJ77_9BACT</name>
<feature type="domain" description="Secretion system C-terminal sorting" evidence="3">
    <location>
        <begin position="742"/>
        <end position="815"/>
    </location>
</feature>
<dbReference type="InterPro" id="IPR001254">
    <property type="entry name" value="Trypsin_dom"/>
</dbReference>